<feature type="domain" description="Response regulatory" evidence="7">
    <location>
        <begin position="4"/>
        <end position="127"/>
    </location>
</feature>
<reference evidence="9" key="1">
    <citation type="journal article" date="2019" name="Int. J. Syst. Evol. Microbiol.">
        <title>The Global Catalogue of Microorganisms (GCM) 10K type strain sequencing project: providing services to taxonomists for standard genome sequencing and annotation.</title>
        <authorList>
            <consortium name="The Broad Institute Genomics Platform"/>
            <consortium name="The Broad Institute Genome Sequencing Center for Infectious Disease"/>
            <person name="Wu L."/>
            <person name="Ma J."/>
        </authorList>
    </citation>
    <scope>NUCLEOTIDE SEQUENCE [LARGE SCALE GENOMIC DNA]</scope>
    <source>
        <strain evidence="9">JCM 18081</strain>
    </source>
</reference>
<dbReference type="PRINTS" id="PR00038">
    <property type="entry name" value="HTHLUXR"/>
</dbReference>
<protein>
    <submittedName>
        <fullName evidence="8">Response regulator transcription factor</fullName>
    </submittedName>
</protein>
<dbReference type="SUPFAM" id="SSF46894">
    <property type="entry name" value="C-terminal effector domain of the bipartite response regulators"/>
    <property type="match status" value="1"/>
</dbReference>
<keyword evidence="1 5" id="KW-0597">Phosphoprotein</keyword>
<evidence type="ECO:0000256" key="1">
    <source>
        <dbReference type="ARBA" id="ARBA00022553"/>
    </source>
</evidence>
<evidence type="ECO:0000256" key="2">
    <source>
        <dbReference type="ARBA" id="ARBA00023015"/>
    </source>
</evidence>
<dbReference type="InterPro" id="IPR016032">
    <property type="entry name" value="Sig_transdc_resp-reg_C-effctor"/>
</dbReference>
<dbReference type="SMART" id="SM00421">
    <property type="entry name" value="HTH_LUXR"/>
    <property type="match status" value="1"/>
</dbReference>
<dbReference type="Gene3D" id="3.40.50.2300">
    <property type="match status" value="1"/>
</dbReference>
<sequence length="221" mass="23696">MTVGVFLVDDHPLYLQGLRAALGAGDDFAVVGEALSGKDAVAAVARLGRSVQVVLMDLRMPGMSGVEAIRAITTGPGGPAGHRPRVLVVSMYEDDDEVVAALRAGAHGYVAKEAFRDELLRAVRTVAEGGAVFSPAIAERLGTYFSAIHDFPGRLAFPQLTNREREILDLLARGQTNRRIARHLVLSEKTVRNHVSHIFAKLQVGNRDDAVVRARDAGLGL</sequence>
<dbReference type="PROSITE" id="PS50043">
    <property type="entry name" value="HTH_LUXR_2"/>
    <property type="match status" value="1"/>
</dbReference>
<comment type="caution">
    <text evidence="8">The sequence shown here is derived from an EMBL/GenBank/DDBJ whole genome shotgun (WGS) entry which is preliminary data.</text>
</comment>
<dbReference type="InterPro" id="IPR039420">
    <property type="entry name" value="WalR-like"/>
</dbReference>
<dbReference type="CDD" id="cd06170">
    <property type="entry name" value="LuxR_C_like"/>
    <property type="match status" value="1"/>
</dbReference>
<feature type="domain" description="HTH luxR-type" evidence="6">
    <location>
        <begin position="153"/>
        <end position="218"/>
    </location>
</feature>
<keyword evidence="9" id="KW-1185">Reference proteome</keyword>
<proteinExistence type="predicted"/>
<dbReference type="SUPFAM" id="SSF52172">
    <property type="entry name" value="CheY-like"/>
    <property type="match status" value="1"/>
</dbReference>
<dbReference type="PANTHER" id="PTHR43214">
    <property type="entry name" value="TWO-COMPONENT RESPONSE REGULATOR"/>
    <property type="match status" value="1"/>
</dbReference>
<keyword evidence="2" id="KW-0805">Transcription regulation</keyword>
<evidence type="ECO:0000313" key="9">
    <source>
        <dbReference type="Proteomes" id="UP001501265"/>
    </source>
</evidence>
<keyword evidence="3" id="KW-0238">DNA-binding</keyword>
<dbReference type="RefSeq" id="WP_345620156.1">
    <property type="nucleotide sequence ID" value="NZ_BAABIG010000025.1"/>
</dbReference>
<evidence type="ECO:0000256" key="3">
    <source>
        <dbReference type="ARBA" id="ARBA00023125"/>
    </source>
</evidence>
<dbReference type="InterPro" id="IPR058245">
    <property type="entry name" value="NreC/VraR/RcsB-like_REC"/>
</dbReference>
<dbReference type="SMART" id="SM00448">
    <property type="entry name" value="REC"/>
    <property type="match status" value="1"/>
</dbReference>
<evidence type="ECO:0000259" key="6">
    <source>
        <dbReference type="PROSITE" id="PS50043"/>
    </source>
</evidence>
<evidence type="ECO:0000313" key="8">
    <source>
        <dbReference type="EMBL" id="GAA4800263.1"/>
    </source>
</evidence>
<evidence type="ECO:0000256" key="4">
    <source>
        <dbReference type="ARBA" id="ARBA00023163"/>
    </source>
</evidence>
<dbReference type="PANTHER" id="PTHR43214:SF24">
    <property type="entry name" value="TRANSCRIPTIONAL REGULATORY PROTEIN NARL-RELATED"/>
    <property type="match status" value="1"/>
</dbReference>
<dbReference type="EMBL" id="BAABIG010000025">
    <property type="protein sequence ID" value="GAA4800263.1"/>
    <property type="molecule type" value="Genomic_DNA"/>
</dbReference>
<dbReference type="InterPro" id="IPR011006">
    <property type="entry name" value="CheY-like_superfamily"/>
</dbReference>
<gene>
    <name evidence="8" type="ORF">GCM10023220_30820</name>
</gene>
<dbReference type="Pfam" id="PF00196">
    <property type="entry name" value="GerE"/>
    <property type="match status" value="1"/>
</dbReference>
<dbReference type="InterPro" id="IPR001789">
    <property type="entry name" value="Sig_transdc_resp-reg_receiver"/>
</dbReference>
<dbReference type="PROSITE" id="PS50110">
    <property type="entry name" value="RESPONSE_REGULATORY"/>
    <property type="match status" value="1"/>
</dbReference>
<feature type="modified residue" description="4-aspartylphosphate" evidence="5">
    <location>
        <position position="57"/>
    </location>
</feature>
<dbReference type="Pfam" id="PF00072">
    <property type="entry name" value="Response_reg"/>
    <property type="match status" value="1"/>
</dbReference>
<dbReference type="Proteomes" id="UP001501265">
    <property type="component" value="Unassembled WGS sequence"/>
</dbReference>
<dbReference type="InterPro" id="IPR000792">
    <property type="entry name" value="Tscrpt_reg_LuxR_C"/>
</dbReference>
<dbReference type="CDD" id="cd17535">
    <property type="entry name" value="REC_NarL-like"/>
    <property type="match status" value="1"/>
</dbReference>
<evidence type="ECO:0000256" key="5">
    <source>
        <dbReference type="PROSITE-ProRule" id="PRU00169"/>
    </source>
</evidence>
<keyword evidence="4" id="KW-0804">Transcription</keyword>
<evidence type="ECO:0000259" key="7">
    <source>
        <dbReference type="PROSITE" id="PS50110"/>
    </source>
</evidence>
<accession>A0ABP9BVI6</accession>
<name>A0ABP9BVI6_9ACTN</name>
<organism evidence="8 9">
    <name type="scientific">Streptomyces ziwulingensis</name>
    <dbReference type="NCBI Taxonomy" id="1045501"/>
    <lineage>
        <taxon>Bacteria</taxon>
        <taxon>Bacillati</taxon>
        <taxon>Actinomycetota</taxon>
        <taxon>Actinomycetes</taxon>
        <taxon>Kitasatosporales</taxon>
        <taxon>Streptomycetaceae</taxon>
        <taxon>Streptomyces</taxon>
    </lineage>
</organism>
<dbReference type="PROSITE" id="PS00622">
    <property type="entry name" value="HTH_LUXR_1"/>
    <property type="match status" value="1"/>
</dbReference>